<evidence type="ECO:0000313" key="10">
    <source>
        <dbReference type="Proteomes" id="UP000054262"/>
    </source>
</evidence>
<evidence type="ECO:0000256" key="4">
    <source>
        <dbReference type="ARBA" id="ARBA00022691"/>
    </source>
</evidence>
<dbReference type="Pfam" id="PF05958">
    <property type="entry name" value="tRNA_U5-meth_tr"/>
    <property type="match status" value="1"/>
</dbReference>
<dbReference type="PROSITE" id="PS01230">
    <property type="entry name" value="TRMA_1"/>
    <property type="match status" value="1"/>
</dbReference>
<dbReference type="PANTHER" id="PTHR11061">
    <property type="entry name" value="RNA M5U METHYLTRANSFERASE"/>
    <property type="match status" value="1"/>
</dbReference>
<evidence type="ECO:0000256" key="7">
    <source>
        <dbReference type="PROSITE-ProRule" id="PRU10015"/>
    </source>
</evidence>
<dbReference type="SUPFAM" id="SSF53335">
    <property type="entry name" value="S-adenosyl-L-methionine-dependent methyltransferases"/>
    <property type="match status" value="1"/>
</dbReference>
<dbReference type="SUPFAM" id="SSF50249">
    <property type="entry name" value="Nucleic acid-binding proteins"/>
    <property type="match status" value="1"/>
</dbReference>
<proteinExistence type="inferred from homology"/>
<dbReference type="OrthoDB" id="9804590at2"/>
<feature type="binding site" evidence="6">
    <location>
        <position position="269"/>
    </location>
    <ligand>
        <name>S-adenosyl-L-methionine</name>
        <dbReference type="ChEBI" id="CHEBI:59789"/>
    </ligand>
</feature>
<evidence type="ECO:0000313" key="9">
    <source>
        <dbReference type="EMBL" id="EAV47527.1"/>
    </source>
</evidence>
<feature type="binding site" evidence="6">
    <location>
        <position position="368"/>
    </location>
    <ligand>
        <name>S-adenosyl-L-methionine</name>
        <dbReference type="ChEBI" id="CHEBI:59789"/>
    </ligand>
</feature>
<dbReference type="Proteomes" id="UP000054262">
    <property type="component" value="Unassembled WGS sequence"/>
</dbReference>
<accession>A0P7L7</accession>
<dbReference type="NCBIfam" id="NF009639">
    <property type="entry name" value="PRK13168.1"/>
    <property type="match status" value="1"/>
</dbReference>
<feature type="active site" description="Nucleophile" evidence="6">
    <location>
        <position position="395"/>
    </location>
</feature>
<dbReference type="Gene3D" id="3.40.50.150">
    <property type="entry name" value="Vaccinia Virus protein VP39"/>
    <property type="match status" value="1"/>
</dbReference>
<dbReference type="AlphaFoldDB" id="A0P7L7"/>
<dbReference type="InterPro" id="IPR029063">
    <property type="entry name" value="SAM-dependent_MTases_sf"/>
</dbReference>
<dbReference type="Gene3D" id="2.40.50.140">
    <property type="entry name" value="Nucleic acid-binding proteins"/>
    <property type="match status" value="1"/>
</dbReference>
<gene>
    <name evidence="9" type="primary">rumA</name>
    <name evidence="9" type="ORF">MB2181_05600</name>
</gene>
<evidence type="ECO:0000256" key="6">
    <source>
        <dbReference type="PROSITE-ProRule" id="PRU01024"/>
    </source>
</evidence>
<keyword evidence="1" id="KW-0004">4Fe-4S</keyword>
<evidence type="ECO:0000259" key="8">
    <source>
        <dbReference type="PROSITE" id="PS50926"/>
    </source>
</evidence>
<dbReference type="GO" id="GO:0070041">
    <property type="term" value="F:rRNA (uridine-C5-)-methyltransferase activity"/>
    <property type="evidence" value="ECO:0007669"/>
    <property type="project" value="TreeGrafter"/>
</dbReference>
<dbReference type="Pfam" id="PF01938">
    <property type="entry name" value="TRAM"/>
    <property type="match status" value="1"/>
</dbReference>
<keyword evidence="1" id="KW-0479">Metal-binding</keyword>
<evidence type="ECO:0000256" key="1">
    <source>
        <dbReference type="ARBA" id="ARBA00022485"/>
    </source>
</evidence>
<sequence length="441" mass="50200">MTTPLIKDEAIITALDHEGRGIAYQDERTIFIDNALIGEKVRFKIFKKKKKLFFAKSLEIINPSPKREEPICEFFGMCGGCSMQHFDISSQLAHKQRAFEQTLQHVGKVFPDQVLSPVSGPTSEYRHKARFRVKYVEKKQKVLIGFNEKLSHFLTDMDSCKVIPLKISSLLSPMQALFTSLSIRDQIPQIEYASNQERHILVLRILEALSENDINLLKDFQEKKGIEFWTQTKGYESVKPLLSSMQKSIVYKNKEFNLSFEFKPTSFTQINPFINAVLIRRVMNFLNPKPTEVIFDFFCGLGNFTLPIASYGSNVVGFESDEALVESANINAEKNKLQKLAEFKRVDLFKVDDQAITSLGRASKWLIDPPRDGALNLINSISEENKPNLICYVSCNPATLARDAHVLTNEKGYKFAKAGILNMFPHTSHVESIALFEINEQ</sequence>
<dbReference type="CDD" id="cd02440">
    <property type="entry name" value="AdoMet_MTases"/>
    <property type="match status" value="1"/>
</dbReference>
<keyword evidence="1" id="KW-0408">Iron</keyword>
<dbReference type="GO" id="GO:0051539">
    <property type="term" value="F:4 iron, 4 sulfur cluster binding"/>
    <property type="evidence" value="ECO:0007669"/>
    <property type="project" value="UniProtKB-KW"/>
</dbReference>
<dbReference type="NCBIfam" id="TIGR00479">
    <property type="entry name" value="rumA"/>
    <property type="match status" value="1"/>
</dbReference>
<dbReference type="Gene3D" id="2.40.50.1070">
    <property type="match status" value="1"/>
</dbReference>
<feature type="binding site" evidence="6">
    <location>
        <position position="319"/>
    </location>
    <ligand>
        <name>S-adenosyl-L-methionine</name>
        <dbReference type="ChEBI" id="CHEBI:59789"/>
    </ligand>
</feature>
<dbReference type="EC" id="2.1.1.-" evidence="9"/>
<name>A0P7L7_9PROT</name>
<dbReference type="PROSITE" id="PS01231">
    <property type="entry name" value="TRMA_2"/>
    <property type="match status" value="1"/>
</dbReference>
<organism evidence="9 10">
    <name type="scientific">Methylophilales bacterium HTCC2181</name>
    <dbReference type="NCBI Taxonomy" id="383631"/>
    <lineage>
        <taxon>Bacteria</taxon>
        <taxon>Pseudomonadati</taxon>
        <taxon>Pseudomonadota</taxon>
        <taxon>Betaproteobacteria</taxon>
        <taxon>Nitrosomonadales</taxon>
        <taxon>OM43 clade</taxon>
    </lineage>
</organism>
<dbReference type="InterPro" id="IPR030390">
    <property type="entry name" value="MeTrfase_TrmA_AS"/>
</dbReference>
<comment type="similarity">
    <text evidence="6">Belongs to the class I-like SAM-binding methyltransferase superfamily. RNA M5U methyltransferase family.</text>
</comment>
<keyword evidence="5" id="KW-0411">Iron-sulfur</keyword>
<dbReference type="PROSITE" id="PS50926">
    <property type="entry name" value="TRAM"/>
    <property type="match status" value="1"/>
</dbReference>
<dbReference type="InterPro" id="IPR010280">
    <property type="entry name" value="U5_MeTrfase_fam"/>
</dbReference>
<feature type="domain" description="TRAM" evidence="8">
    <location>
        <begin position="1"/>
        <end position="59"/>
    </location>
</feature>
<dbReference type="PROSITE" id="PS51687">
    <property type="entry name" value="SAM_MT_RNA_M5U"/>
    <property type="match status" value="1"/>
</dbReference>
<dbReference type="InterPro" id="IPR012340">
    <property type="entry name" value="NA-bd_OB-fold"/>
</dbReference>
<dbReference type="InterPro" id="IPR030391">
    <property type="entry name" value="MeTrfase_TrmA_CS"/>
</dbReference>
<dbReference type="InterPro" id="IPR002792">
    <property type="entry name" value="TRAM_dom"/>
</dbReference>
<evidence type="ECO:0000256" key="2">
    <source>
        <dbReference type="ARBA" id="ARBA00022603"/>
    </source>
</evidence>
<keyword evidence="10" id="KW-1185">Reference proteome</keyword>
<dbReference type="PANTHER" id="PTHR11061:SF49">
    <property type="entry name" value="23S RRNA (URACIL(1939)-C(5))-METHYLTRANSFERASE RLMD"/>
    <property type="match status" value="1"/>
</dbReference>
<protein>
    <submittedName>
        <fullName evidence="9">23S rRNA (Uracil-5-)-methyltransferase</fullName>
        <ecNumber evidence="9">2.1.1.-</ecNumber>
    </submittedName>
</protein>
<reference evidence="9 10" key="1">
    <citation type="submission" date="2006-11" db="EMBL/GenBank/DDBJ databases">
        <authorList>
            <person name="Giovannoni S."/>
            <person name="Vergin K."/>
            <person name="Ferriera S."/>
            <person name="Johnson J."/>
            <person name="Kravitz S."/>
            <person name="Beeson K."/>
            <person name="Sutton G."/>
            <person name="Rogers Y.-H."/>
            <person name="Friedman R."/>
            <person name="Frazier M."/>
            <person name="Venter J.C."/>
        </authorList>
    </citation>
    <scope>NUCLEOTIDE SEQUENCE [LARGE SCALE GENOMIC DNA]</scope>
    <source>
        <strain evidence="9 10">HTCC2181</strain>
    </source>
</reference>
<keyword evidence="4 6" id="KW-0949">S-adenosyl-L-methionine</keyword>
<comment type="caution">
    <text evidence="9">The sequence shown here is derived from an EMBL/GenBank/DDBJ whole genome shotgun (WGS) entry which is preliminary data.</text>
</comment>
<feature type="binding site" evidence="6">
    <location>
        <position position="298"/>
    </location>
    <ligand>
        <name>S-adenosyl-L-methionine</name>
        <dbReference type="ChEBI" id="CHEBI:59789"/>
    </ligand>
</feature>
<dbReference type="EMBL" id="AAUX01000001">
    <property type="protein sequence ID" value="EAV47527.1"/>
    <property type="molecule type" value="Genomic_DNA"/>
</dbReference>
<keyword evidence="2 6" id="KW-0489">Methyltransferase</keyword>
<dbReference type="GO" id="GO:0070475">
    <property type="term" value="P:rRNA base methylation"/>
    <property type="evidence" value="ECO:0007669"/>
    <property type="project" value="TreeGrafter"/>
</dbReference>
<feature type="active site" evidence="7">
    <location>
        <position position="395"/>
    </location>
</feature>
<keyword evidence="3 6" id="KW-0808">Transferase</keyword>
<evidence type="ECO:0000256" key="3">
    <source>
        <dbReference type="ARBA" id="ARBA00022679"/>
    </source>
</evidence>
<evidence type="ECO:0000256" key="5">
    <source>
        <dbReference type="ARBA" id="ARBA00023014"/>
    </source>
</evidence>